<feature type="active site" description="Proton donor" evidence="15">
    <location>
        <position position="56"/>
    </location>
</feature>
<feature type="binding site" evidence="16">
    <location>
        <position position="172"/>
    </location>
    <ligand>
        <name>substrate</name>
    </ligand>
</feature>
<proteinExistence type="inferred from homology"/>
<dbReference type="InterPro" id="IPR050765">
    <property type="entry name" value="Riboflavin_Biosynth_HTPR"/>
</dbReference>
<dbReference type="EC" id="3.5.4.26" evidence="14"/>
<dbReference type="Gene3D" id="3.40.430.10">
    <property type="entry name" value="Dihydrofolate Reductase, subunit A"/>
    <property type="match status" value="1"/>
</dbReference>
<dbReference type="GO" id="GO:0008270">
    <property type="term" value="F:zinc ion binding"/>
    <property type="evidence" value="ECO:0007669"/>
    <property type="project" value="InterPro"/>
</dbReference>
<evidence type="ECO:0000256" key="17">
    <source>
        <dbReference type="PIRSR" id="PIRSR006769-3"/>
    </source>
</evidence>
<evidence type="ECO:0000256" key="5">
    <source>
        <dbReference type="ARBA" id="ARBA00007417"/>
    </source>
</evidence>
<dbReference type="InterPro" id="IPR002734">
    <property type="entry name" value="RibDG_C"/>
</dbReference>
<reference evidence="19 20" key="1">
    <citation type="submission" date="2018-12" db="EMBL/GenBank/DDBJ databases">
        <authorList>
            <person name="Li F."/>
        </authorList>
    </citation>
    <scope>NUCLEOTIDE SEQUENCE [LARGE SCALE GENOMIC DNA]</scope>
    <source>
        <strain evidence="19 20">8H24J-4-2</strain>
    </source>
</reference>
<evidence type="ECO:0000259" key="18">
    <source>
        <dbReference type="PROSITE" id="PS51747"/>
    </source>
</evidence>
<feature type="binding site" evidence="16">
    <location>
        <position position="211"/>
    </location>
    <ligand>
        <name>substrate</name>
    </ligand>
</feature>
<evidence type="ECO:0000256" key="1">
    <source>
        <dbReference type="ARBA" id="ARBA00002151"/>
    </source>
</evidence>
<keyword evidence="11" id="KW-0511">Multifunctional enzyme</keyword>
<dbReference type="InterPro" id="IPR002125">
    <property type="entry name" value="CMP_dCMP_dom"/>
</dbReference>
<evidence type="ECO:0000313" key="19">
    <source>
        <dbReference type="EMBL" id="RWZ68482.1"/>
    </source>
</evidence>
<feature type="binding site" evidence="17">
    <location>
        <position position="89"/>
    </location>
    <ligand>
        <name>Zn(2+)</name>
        <dbReference type="ChEBI" id="CHEBI:29105"/>
        <note>catalytic</note>
    </ligand>
</feature>
<dbReference type="Pfam" id="PF01872">
    <property type="entry name" value="RibD_C"/>
    <property type="match status" value="1"/>
</dbReference>
<comment type="cofactor">
    <cofactor evidence="14 17">
        <name>Zn(2+)</name>
        <dbReference type="ChEBI" id="CHEBI:29105"/>
    </cofactor>
    <text evidence="14 17">Binds 1 zinc ion.</text>
</comment>
<dbReference type="UniPathway" id="UPA00275">
    <property type="reaction ID" value="UER00401"/>
</dbReference>
<dbReference type="PROSITE" id="PS51747">
    <property type="entry name" value="CYT_DCMP_DEAMINASES_2"/>
    <property type="match status" value="1"/>
</dbReference>
<keyword evidence="7 14" id="KW-0479">Metal-binding</keyword>
<dbReference type="SUPFAM" id="SSF53927">
    <property type="entry name" value="Cytidine deaminase-like"/>
    <property type="match status" value="1"/>
</dbReference>
<evidence type="ECO:0000256" key="12">
    <source>
        <dbReference type="ARBA" id="ARBA00049861"/>
    </source>
</evidence>
<comment type="pathway">
    <text evidence="2 14">Cofactor biosynthesis; riboflavin biosynthesis; 5-amino-6-(D-ribitylamino)uracil from GTP: step 2/4.</text>
</comment>
<evidence type="ECO:0000256" key="7">
    <source>
        <dbReference type="ARBA" id="ARBA00022723"/>
    </source>
</evidence>
<dbReference type="PROSITE" id="PS00903">
    <property type="entry name" value="CYT_DCMP_DEAMINASES_1"/>
    <property type="match status" value="1"/>
</dbReference>
<keyword evidence="9 14" id="KW-0521">NADP</keyword>
<dbReference type="InterPro" id="IPR024072">
    <property type="entry name" value="DHFR-like_dom_sf"/>
</dbReference>
<evidence type="ECO:0000256" key="10">
    <source>
        <dbReference type="ARBA" id="ARBA00023002"/>
    </source>
</evidence>
<protein>
    <recommendedName>
        <fullName evidence="14">Riboflavin biosynthesis protein RibD</fullName>
    </recommendedName>
    <domain>
        <recommendedName>
            <fullName evidence="14">Diaminohydroxyphosphoribosylaminopyrimidine deaminase</fullName>
            <shortName evidence="14">DRAP deaminase</shortName>
            <ecNumber evidence="14">3.5.4.26</ecNumber>
        </recommendedName>
        <alternativeName>
            <fullName evidence="14">Riboflavin-specific deaminase</fullName>
        </alternativeName>
    </domain>
    <domain>
        <recommendedName>
            <fullName evidence="14">5-amino-6-(5-phosphoribosylamino)uracil reductase</fullName>
            <ecNumber evidence="14">1.1.1.193</ecNumber>
        </recommendedName>
        <alternativeName>
            <fullName evidence="14">HTP reductase</fullName>
        </alternativeName>
    </domain>
</protein>
<dbReference type="Proteomes" id="UP000288603">
    <property type="component" value="Unassembled WGS sequence"/>
</dbReference>
<accession>A0A3S4AVU4</accession>
<evidence type="ECO:0000256" key="6">
    <source>
        <dbReference type="ARBA" id="ARBA00022619"/>
    </source>
</evidence>
<evidence type="ECO:0000256" key="11">
    <source>
        <dbReference type="ARBA" id="ARBA00023268"/>
    </source>
</evidence>
<dbReference type="GO" id="GO:0008703">
    <property type="term" value="F:5-amino-6-(5-phosphoribosylamino)uracil reductase activity"/>
    <property type="evidence" value="ECO:0007669"/>
    <property type="project" value="UniProtKB-EC"/>
</dbReference>
<dbReference type="Pfam" id="PF00383">
    <property type="entry name" value="dCMP_cyt_deam_1"/>
    <property type="match status" value="1"/>
</dbReference>
<dbReference type="SUPFAM" id="SSF53597">
    <property type="entry name" value="Dihydrofolate reductase-like"/>
    <property type="match status" value="1"/>
</dbReference>
<sequence length="340" mass="35238">MLTQSGIDAAMTRAFELAALGPARGVNPRVGCVILSADGRVIAEGHHRGAGTPHAEVDALSRLSPGEAEGSTVVVTLEPCDHTGRTGPCSEALIAAGVARVAYSVDDPGDASSGGAERLRSVGVDVIAGVRREEGEILLDDWLASARLGRPLITVKWASSLDGRVAAVDGSSRWITGREARADVHRRRAAVDAIAVGTGTVIADDPALTARIDDRLAPTQPIPVVFGRSEVPAAAQVRAHPRGFLTSPGNALPGEFRALHARGIRSLLVEGGPRFASAVIATGLVDEVHVYLAPLLLGGERTAITDIGVSSISEGMRLAVRETLPLGPDLLLIASPKGRH</sequence>
<comment type="catalytic activity">
    <reaction evidence="12 14">
        <text>5-amino-6-(5-phospho-D-ribitylamino)uracil + NADP(+) = 5-amino-6-(5-phospho-D-ribosylamino)uracil + NADPH + H(+)</text>
        <dbReference type="Rhea" id="RHEA:17845"/>
        <dbReference type="ChEBI" id="CHEBI:15378"/>
        <dbReference type="ChEBI" id="CHEBI:57783"/>
        <dbReference type="ChEBI" id="CHEBI:58349"/>
        <dbReference type="ChEBI" id="CHEBI:58421"/>
        <dbReference type="ChEBI" id="CHEBI:58453"/>
        <dbReference type="EC" id="1.1.1.193"/>
    </reaction>
</comment>
<evidence type="ECO:0000256" key="2">
    <source>
        <dbReference type="ARBA" id="ARBA00004882"/>
    </source>
</evidence>
<evidence type="ECO:0000256" key="8">
    <source>
        <dbReference type="ARBA" id="ARBA00022833"/>
    </source>
</evidence>
<feature type="binding site" evidence="17">
    <location>
        <position position="80"/>
    </location>
    <ligand>
        <name>Zn(2+)</name>
        <dbReference type="ChEBI" id="CHEBI:29105"/>
        <note>catalytic</note>
    </ligand>
</feature>
<keyword evidence="10 14" id="KW-0560">Oxidoreductase</keyword>
<dbReference type="Gene3D" id="3.40.140.10">
    <property type="entry name" value="Cytidine Deaminase, domain 2"/>
    <property type="match status" value="1"/>
</dbReference>
<dbReference type="NCBIfam" id="TIGR00326">
    <property type="entry name" value="eubact_ribD"/>
    <property type="match status" value="1"/>
</dbReference>
<feature type="binding site" evidence="16">
    <location>
        <begin position="272"/>
        <end position="278"/>
    </location>
    <ligand>
        <name>NADP(+)</name>
        <dbReference type="ChEBI" id="CHEBI:58349"/>
    </ligand>
</feature>
<organism evidence="19 20">
    <name type="scientific">Labedella populi</name>
    <dbReference type="NCBI Taxonomy" id="2498850"/>
    <lineage>
        <taxon>Bacteria</taxon>
        <taxon>Bacillati</taxon>
        <taxon>Actinomycetota</taxon>
        <taxon>Actinomycetes</taxon>
        <taxon>Micrococcales</taxon>
        <taxon>Microbacteriaceae</taxon>
        <taxon>Labedella</taxon>
    </lineage>
</organism>
<feature type="domain" description="CMP/dCMP-type deaminase" evidence="18">
    <location>
        <begin position="5"/>
        <end position="126"/>
    </location>
</feature>
<evidence type="ECO:0000256" key="16">
    <source>
        <dbReference type="PIRSR" id="PIRSR006769-2"/>
    </source>
</evidence>
<gene>
    <name evidence="19" type="primary">ribD</name>
    <name evidence="19" type="ORF">ELQ92_04525</name>
</gene>
<comment type="function">
    <text evidence="1 14">Converts 2,5-diamino-6-(ribosylamino)-4(3h)-pyrimidinone 5'-phosphate into 5-amino-6-(ribosylamino)-2,4(1h,3h)-pyrimidinedione 5'-phosphate.</text>
</comment>
<comment type="catalytic activity">
    <reaction evidence="13 14">
        <text>2,5-diamino-6-hydroxy-4-(5-phosphoribosylamino)-pyrimidine + H2O + H(+) = 5-amino-6-(5-phospho-D-ribosylamino)uracil + NH4(+)</text>
        <dbReference type="Rhea" id="RHEA:21868"/>
        <dbReference type="ChEBI" id="CHEBI:15377"/>
        <dbReference type="ChEBI" id="CHEBI:15378"/>
        <dbReference type="ChEBI" id="CHEBI:28938"/>
        <dbReference type="ChEBI" id="CHEBI:58453"/>
        <dbReference type="ChEBI" id="CHEBI:58614"/>
        <dbReference type="EC" id="3.5.4.26"/>
    </reaction>
</comment>
<evidence type="ECO:0000256" key="4">
    <source>
        <dbReference type="ARBA" id="ARBA00005259"/>
    </source>
</evidence>
<dbReference type="GO" id="GO:0008835">
    <property type="term" value="F:diaminohydroxyphosphoribosylaminopyrimidine deaminase activity"/>
    <property type="evidence" value="ECO:0007669"/>
    <property type="project" value="UniProtKB-EC"/>
</dbReference>
<evidence type="ECO:0000256" key="14">
    <source>
        <dbReference type="PIRNR" id="PIRNR006769"/>
    </source>
</evidence>
<comment type="similarity">
    <text evidence="5 14">In the C-terminal section; belongs to the HTP reductase family.</text>
</comment>
<name>A0A3S4AVU4_9MICO</name>
<dbReference type="GO" id="GO:0009231">
    <property type="term" value="P:riboflavin biosynthetic process"/>
    <property type="evidence" value="ECO:0007669"/>
    <property type="project" value="UniProtKB-UniPathway"/>
</dbReference>
<feature type="binding site" evidence="16">
    <location>
        <position position="208"/>
    </location>
    <ligand>
        <name>substrate</name>
    </ligand>
</feature>
<dbReference type="PANTHER" id="PTHR38011">
    <property type="entry name" value="DIHYDROFOLATE REDUCTASE FAMILY PROTEIN (AFU_ORTHOLOGUE AFUA_8G06820)"/>
    <property type="match status" value="1"/>
</dbReference>
<comment type="similarity">
    <text evidence="4 14">In the N-terminal section; belongs to the cytidine and deoxycytidylate deaminase family.</text>
</comment>
<feature type="binding site" evidence="16">
    <location>
        <position position="270"/>
    </location>
    <ligand>
        <name>substrate</name>
    </ligand>
</feature>
<feature type="binding site" evidence="16">
    <location>
        <position position="204"/>
    </location>
    <ligand>
        <name>NADP(+)</name>
        <dbReference type="ChEBI" id="CHEBI:58349"/>
    </ligand>
</feature>
<evidence type="ECO:0000313" key="20">
    <source>
        <dbReference type="Proteomes" id="UP000288603"/>
    </source>
</evidence>
<dbReference type="InterPro" id="IPR016193">
    <property type="entry name" value="Cytidine_deaminase-like"/>
</dbReference>
<dbReference type="PANTHER" id="PTHR38011:SF7">
    <property type="entry name" value="2,5-DIAMINO-6-RIBOSYLAMINO-4(3H)-PYRIMIDINONE 5'-PHOSPHATE REDUCTASE"/>
    <property type="match status" value="1"/>
</dbReference>
<feature type="binding site" evidence="16">
    <location>
        <position position="158"/>
    </location>
    <ligand>
        <name>NADP(+)</name>
        <dbReference type="ChEBI" id="CHEBI:58349"/>
    </ligand>
</feature>
<comment type="caution">
    <text evidence="19">The sequence shown here is derived from an EMBL/GenBank/DDBJ whole genome shotgun (WGS) entry which is preliminary data.</text>
</comment>
<evidence type="ECO:0000256" key="3">
    <source>
        <dbReference type="ARBA" id="ARBA00004910"/>
    </source>
</evidence>
<comment type="pathway">
    <text evidence="3 14">Cofactor biosynthesis; riboflavin biosynthesis; 5-amino-6-(D-ribitylamino)uracil from GTP: step 3/4.</text>
</comment>
<keyword evidence="20" id="KW-1185">Reference proteome</keyword>
<dbReference type="InterPro" id="IPR004794">
    <property type="entry name" value="Eubact_RibD"/>
</dbReference>
<dbReference type="AlphaFoldDB" id="A0A3S4AVU4"/>
<keyword evidence="8 14" id="KW-0862">Zinc</keyword>
<dbReference type="PIRSF" id="PIRSF006769">
    <property type="entry name" value="RibD"/>
    <property type="match status" value="1"/>
</dbReference>
<feature type="binding site" evidence="17">
    <location>
        <position position="54"/>
    </location>
    <ligand>
        <name>Zn(2+)</name>
        <dbReference type="ChEBI" id="CHEBI:29105"/>
        <note>catalytic</note>
    </ligand>
</feature>
<evidence type="ECO:0000256" key="15">
    <source>
        <dbReference type="PIRSR" id="PIRSR006769-1"/>
    </source>
</evidence>
<dbReference type="OrthoDB" id="9800865at2"/>
<dbReference type="EMBL" id="RZNC01000001">
    <property type="protein sequence ID" value="RWZ68482.1"/>
    <property type="molecule type" value="Genomic_DNA"/>
</dbReference>
<feature type="binding site" evidence="16">
    <location>
        <position position="200"/>
    </location>
    <ligand>
        <name>NADP(+)</name>
        <dbReference type="ChEBI" id="CHEBI:58349"/>
    </ligand>
</feature>
<keyword evidence="14 19" id="KW-0378">Hydrolase</keyword>
<evidence type="ECO:0000256" key="13">
    <source>
        <dbReference type="ARBA" id="ARBA00049886"/>
    </source>
</evidence>
<dbReference type="CDD" id="cd01284">
    <property type="entry name" value="Riboflavin_deaminase-reductase"/>
    <property type="match status" value="1"/>
</dbReference>
<keyword evidence="6 14" id="KW-0686">Riboflavin biosynthesis</keyword>
<evidence type="ECO:0000256" key="9">
    <source>
        <dbReference type="ARBA" id="ARBA00022857"/>
    </source>
</evidence>
<feature type="binding site" evidence="16">
    <location>
        <position position="188"/>
    </location>
    <ligand>
        <name>substrate</name>
    </ligand>
</feature>
<dbReference type="InterPro" id="IPR016192">
    <property type="entry name" value="APOBEC/CMP_deaminase_Zn-bd"/>
</dbReference>
<dbReference type="EC" id="1.1.1.193" evidence="14"/>
<feature type="binding site" evidence="16">
    <location>
        <position position="174"/>
    </location>
    <ligand>
        <name>NADP(+)</name>
        <dbReference type="ChEBI" id="CHEBI:58349"/>
    </ligand>
</feature>